<gene>
    <name evidence="6" type="ORF">CR159_11455</name>
</gene>
<dbReference type="Pfam" id="PF01614">
    <property type="entry name" value="IclR_C"/>
    <property type="match status" value="1"/>
</dbReference>
<dbReference type="OrthoDB" id="5401369at2"/>
<dbReference type="FunFam" id="1.10.10.10:FF:000056">
    <property type="entry name" value="IclR family transcriptional regulator"/>
    <property type="match status" value="1"/>
</dbReference>
<dbReference type="Gene3D" id="1.10.10.10">
    <property type="entry name" value="Winged helix-like DNA-binding domain superfamily/Winged helix DNA-binding domain"/>
    <property type="match status" value="1"/>
</dbReference>
<dbReference type="InterPro" id="IPR036388">
    <property type="entry name" value="WH-like_DNA-bd_sf"/>
</dbReference>
<sequence length="264" mass="29062">MTEQGKSQSSSNVAALTRGLEILRCFSAREPRMSNSDLARLTGLPKSTVSRLTKTLVDHGYLRHDVRKRQYFVGPSVLALGYSALSNLRVADIARPHMQALADSTGALISLAIRDRLSMLYIEACSSDTLLTLRMGRGIRMPIISTSIGRAFLAALPEKERDYLVASLEQKQEPVVGPKELDALTREIKRYQEDGICLSLGEWNADVNAAATSIRWEGGTELIIISISGPSFIITEDLLMEALIPRLKQLAQHISKHLSSFPSV</sequence>
<dbReference type="GO" id="GO:0003677">
    <property type="term" value="F:DNA binding"/>
    <property type="evidence" value="ECO:0007669"/>
    <property type="project" value="UniProtKB-KW"/>
</dbReference>
<dbReference type="EMBL" id="PDNW01000008">
    <property type="protein sequence ID" value="PLC49891.1"/>
    <property type="molecule type" value="Genomic_DNA"/>
</dbReference>
<feature type="domain" description="IclR-ED" evidence="5">
    <location>
        <begin position="76"/>
        <end position="260"/>
    </location>
</feature>
<dbReference type="InterPro" id="IPR011991">
    <property type="entry name" value="ArsR-like_HTH"/>
</dbReference>
<dbReference type="Proteomes" id="UP000234190">
    <property type="component" value="Unassembled WGS sequence"/>
</dbReference>
<evidence type="ECO:0000256" key="1">
    <source>
        <dbReference type="ARBA" id="ARBA00023015"/>
    </source>
</evidence>
<evidence type="ECO:0000256" key="3">
    <source>
        <dbReference type="ARBA" id="ARBA00023163"/>
    </source>
</evidence>
<keyword evidence="3" id="KW-0804">Transcription</keyword>
<proteinExistence type="predicted"/>
<dbReference type="SUPFAM" id="SSF46785">
    <property type="entry name" value="Winged helix' DNA-binding domain"/>
    <property type="match status" value="1"/>
</dbReference>
<evidence type="ECO:0000259" key="5">
    <source>
        <dbReference type="PROSITE" id="PS51078"/>
    </source>
</evidence>
<dbReference type="SMART" id="SM00346">
    <property type="entry name" value="HTH_ICLR"/>
    <property type="match status" value="1"/>
</dbReference>
<dbReference type="RefSeq" id="WP_102074084.1">
    <property type="nucleotide sequence ID" value="NZ_PDNW01000008.1"/>
</dbReference>
<dbReference type="Pfam" id="PF09339">
    <property type="entry name" value="HTH_IclR"/>
    <property type="match status" value="1"/>
</dbReference>
<dbReference type="Gene3D" id="3.30.450.40">
    <property type="match status" value="1"/>
</dbReference>
<dbReference type="PROSITE" id="PS51078">
    <property type="entry name" value="ICLR_ED"/>
    <property type="match status" value="1"/>
</dbReference>
<protein>
    <submittedName>
        <fullName evidence="6">IclR family transcriptional regulator</fullName>
    </submittedName>
</protein>
<accession>A0A2N4U4E6</accession>
<evidence type="ECO:0000256" key="2">
    <source>
        <dbReference type="ARBA" id="ARBA00023125"/>
    </source>
</evidence>
<feature type="domain" description="HTH iclR-type" evidence="4">
    <location>
        <begin position="13"/>
        <end position="75"/>
    </location>
</feature>
<organism evidence="6 7">
    <name type="scientific">Pollutimonas subterranea</name>
    <dbReference type="NCBI Taxonomy" id="2045210"/>
    <lineage>
        <taxon>Bacteria</taxon>
        <taxon>Pseudomonadati</taxon>
        <taxon>Pseudomonadota</taxon>
        <taxon>Betaproteobacteria</taxon>
        <taxon>Burkholderiales</taxon>
        <taxon>Alcaligenaceae</taxon>
        <taxon>Pollutimonas</taxon>
    </lineage>
</organism>
<keyword evidence="2" id="KW-0238">DNA-binding</keyword>
<dbReference type="SUPFAM" id="SSF55781">
    <property type="entry name" value="GAF domain-like"/>
    <property type="match status" value="1"/>
</dbReference>
<dbReference type="InterPro" id="IPR005471">
    <property type="entry name" value="Tscrpt_reg_IclR_N"/>
</dbReference>
<keyword evidence="1" id="KW-0805">Transcription regulation</keyword>
<keyword evidence="7" id="KW-1185">Reference proteome</keyword>
<dbReference type="PANTHER" id="PTHR30136:SF33">
    <property type="entry name" value="TRANSCRIPTIONAL REGULATORY PROTEIN"/>
    <property type="match status" value="1"/>
</dbReference>
<dbReference type="InterPro" id="IPR036390">
    <property type="entry name" value="WH_DNA-bd_sf"/>
</dbReference>
<dbReference type="PROSITE" id="PS51077">
    <property type="entry name" value="HTH_ICLR"/>
    <property type="match status" value="1"/>
</dbReference>
<dbReference type="InterPro" id="IPR029016">
    <property type="entry name" value="GAF-like_dom_sf"/>
</dbReference>
<dbReference type="GO" id="GO:0003700">
    <property type="term" value="F:DNA-binding transcription factor activity"/>
    <property type="evidence" value="ECO:0007669"/>
    <property type="project" value="TreeGrafter"/>
</dbReference>
<evidence type="ECO:0000259" key="4">
    <source>
        <dbReference type="PROSITE" id="PS51077"/>
    </source>
</evidence>
<dbReference type="CDD" id="cd00090">
    <property type="entry name" value="HTH_ARSR"/>
    <property type="match status" value="1"/>
</dbReference>
<evidence type="ECO:0000313" key="7">
    <source>
        <dbReference type="Proteomes" id="UP000234190"/>
    </source>
</evidence>
<dbReference type="InterPro" id="IPR050707">
    <property type="entry name" value="HTH_MetabolicPath_Reg"/>
</dbReference>
<dbReference type="InterPro" id="IPR014757">
    <property type="entry name" value="Tscrpt_reg_IclR_C"/>
</dbReference>
<reference evidence="6 7" key="1">
    <citation type="submission" date="2017-10" db="EMBL/GenBank/DDBJ databases">
        <title>Two draft genome sequences of Pusillimonas sp. strains isolated from a nitrate- and radionuclide-contaminated groundwater in Russia.</title>
        <authorList>
            <person name="Grouzdev D.S."/>
            <person name="Tourova T.P."/>
            <person name="Goeva M.A."/>
            <person name="Babich T.L."/>
            <person name="Sokolova D.S."/>
            <person name="Abdullin R."/>
            <person name="Poltaraus A.B."/>
            <person name="Toshchakov S.V."/>
            <person name="Nazina T.N."/>
        </authorList>
    </citation>
    <scope>NUCLEOTIDE SEQUENCE [LARGE SCALE GENOMIC DNA]</scope>
    <source>
        <strain evidence="6 7">JR1/69-3-13</strain>
    </source>
</reference>
<name>A0A2N4U4E6_9BURK</name>
<evidence type="ECO:0000313" key="6">
    <source>
        <dbReference type="EMBL" id="PLC49891.1"/>
    </source>
</evidence>
<dbReference type="PANTHER" id="PTHR30136">
    <property type="entry name" value="HELIX-TURN-HELIX TRANSCRIPTIONAL REGULATOR, ICLR FAMILY"/>
    <property type="match status" value="1"/>
</dbReference>
<dbReference type="AlphaFoldDB" id="A0A2N4U4E6"/>
<comment type="caution">
    <text evidence="6">The sequence shown here is derived from an EMBL/GenBank/DDBJ whole genome shotgun (WGS) entry which is preliminary data.</text>
</comment>
<dbReference type="GO" id="GO:0045892">
    <property type="term" value="P:negative regulation of DNA-templated transcription"/>
    <property type="evidence" value="ECO:0007669"/>
    <property type="project" value="TreeGrafter"/>
</dbReference>